<feature type="domain" description="Serine aminopeptidase S33" evidence="2">
    <location>
        <begin position="38"/>
        <end position="148"/>
    </location>
</feature>
<dbReference type="Gene3D" id="3.40.50.1820">
    <property type="entry name" value="alpha/beta hydrolase"/>
    <property type="match status" value="1"/>
</dbReference>
<protein>
    <recommendedName>
        <fullName evidence="2">Serine aminopeptidase S33 domain-containing protein</fullName>
    </recommendedName>
</protein>
<dbReference type="InterPro" id="IPR029058">
    <property type="entry name" value="AB_hydrolase_fold"/>
</dbReference>
<dbReference type="Proteomes" id="UP000031599">
    <property type="component" value="Unassembled WGS sequence"/>
</dbReference>
<dbReference type="InterPro" id="IPR022742">
    <property type="entry name" value="Hydrolase_4"/>
</dbReference>
<name>A0A0C2CVC4_9BACT</name>
<sequence length="246" mass="27205">MGARAIIIPGLLSLLGACAGALNDPIPTEVHRRSTLARARALVVMLPGAGDRVGTYEKHGFVQSMRASGMDVDMLEVDAHYGYYRSRTLMERIEHDVLAPNRPHYEAIWLVGISMGGIGALLTAWTYPDDVDGVVLMAPYLGRRKLLKQIEQAGGLAAWEPPAAVDGEQAWDVEIWRMLKRMSETQYPGEPELYLMFGQDDFGVRAHEMLAAGLAPEQVKTAPGGHAWSTWTTLWNQLLAERPIER</sequence>
<reference evidence="3 4" key="1">
    <citation type="submission" date="2014-12" db="EMBL/GenBank/DDBJ databases">
        <title>Genome assembly of Enhygromyxa salina DSM 15201.</title>
        <authorList>
            <person name="Sharma G."/>
            <person name="Subramanian S."/>
        </authorList>
    </citation>
    <scope>NUCLEOTIDE SEQUENCE [LARGE SCALE GENOMIC DNA]</scope>
    <source>
        <strain evidence="3 4">DSM 15201</strain>
    </source>
</reference>
<keyword evidence="1" id="KW-0732">Signal</keyword>
<dbReference type="SUPFAM" id="SSF53474">
    <property type="entry name" value="alpha/beta-Hydrolases"/>
    <property type="match status" value="1"/>
</dbReference>
<dbReference type="EMBL" id="JMCC02000093">
    <property type="protein sequence ID" value="KIG13535.1"/>
    <property type="molecule type" value="Genomic_DNA"/>
</dbReference>
<evidence type="ECO:0000256" key="1">
    <source>
        <dbReference type="SAM" id="SignalP"/>
    </source>
</evidence>
<dbReference type="PROSITE" id="PS51257">
    <property type="entry name" value="PROKAR_LIPOPROTEIN"/>
    <property type="match status" value="1"/>
</dbReference>
<comment type="caution">
    <text evidence="3">The sequence shown here is derived from an EMBL/GenBank/DDBJ whole genome shotgun (WGS) entry which is preliminary data.</text>
</comment>
<feature type="signal peptide" evidence="1">
    <location>
        <begin position="1"/>
        <end position="19"/>
    </location>
</feature>
<dbReference type="AlphaFoldDB" id="A0A0C2CVC4"/>
<dbReference type="RefSeq" id="WP_052555542.1">
    <property type="nucleotide sequence ID" value="NZ_JMCC02000093.1"/>
</dbReference>
<dbReference type="Pfam" id="PF12146">
    <property type="entry name" value="Hydrolase_4"/>
    <property type="match status" value="1"/>
</dbReference>
<evidence type="ECO:0000313" key="4">
    <source>
        <dbReference type="Proteomes" id="UP000031599"/>
    </source>
</evidence>
<organism evidence="3 4">
    <name type="scientific">Enhygromyxa salina</name>
    <dbReference type="NCBI Taxonomy" id="215803"/>
    <lineage>
        <taxon>Bacteria</taxon>
        <taxon>Pseudomonadati</taxon>
        <taxon>Myxococcota</taxon>
        <taxon>Polyangia</taxon>
        <taxon>Nannocystales</taxon>
        <taxon>Nannocystaceae</taxon>
        <taxon>Enhygromyxa</taxon>
    </lineage>
</organism>
<feature type="chain" id="PRO_5002159325" description="Serine aminopeptidase S33 domain-containing protein" evidence="1">
    <location>
        <begin position="20"/>
        <end position="246"/>
    </location>
</feature>
<evidence type="ECO:0000259" key="2">
    <source>
        <dbReference type="Pfam" id="PF12146"/>
    </source>
</evidence>
<gene>
    <name evidence="3" type="ORF">DB30_07983</name>
</gene>
<evidence type="ECO:0000313" key="3">
    <source>
        <dbReference type="EMBL" id="KIG13535.1"/>
    </source>
</evidence>
<proteinExistence type="predicted"/>
<accession>A0A0C2CVC4</accession>